<dbReference type="Gene3D" id="3.90.1200.10">
    <property type="match status" value="1"/>
</dbReference>
<dbReference type="Proteomes" id="UP000291483">
    <property type="component" value="Unassembled WGS sequence"/>
</dbReference>
<dbReference type="SUPFAM" id="SSF56112">
    <property type="entry name" value="Protein kinase-like (PK-like)"/>
    <property type="match status" value="1"/>
</dbReference>
<dbReference type="InterPro" id="IPR011009">
    <property type="entry name" value="Kinase-like_dom_sf"/>
</dbReference>
<comment type="similarity">
    <text evidence="1">Belongs to the methylthioribose kinase family.</text>
</comment>
<evidence type="ECO:0000313" key="7">
    <source>
        <dbReference type="EMBL" id="RZU63734.1"/>
    </source>
</evidence>
<evidence type="ECO:0000256" key="2">
    <source>
        <dbReference type="ARBA" id="ARBA00022679"/>
    </source>
</evidence>
<comment type="caution">
    <text evidence="7">The sequence shown here is derived from an EMBL/GenBank/DDBJ whole genome shotgun (WGS) entry which is preliminary data.</text>
</comment>
<keyword evidence="8" id="KW-1185">Reference proteome</keyword>
<keyword evidence="4" id="KW-0418">Kinase</keyword>
<evidence type="ECO:0000256" key="1">
    <source>
        <dbReference type="ARBA" id="ARBA00010165"/>
    </source>
</evidence>
<dbReference type="AlphaFoldDB" id="A0A4Q8AHD8"/>
<accession>A0A4Q8AHD8</accession>
<keyword evidence="3" id="KW-0547">Nucleotide-binding</keyword>
<dbReference type="RefSeq" id="WP_130504364.1">
    <property type="nucleotide sequence ID" value="NZ_SHLC01000001.1"/>
</dbReference>
<evidence type="ECO:0000259" key="6">
    <source>
        <dbReference type="Pfam" id="PF01636"/>
    </source>
</evidence>
<dbReference type="PROSITE" id="PS00109">
    <property type="entry name" value="PROTEIN_KINASE_TYR"/>
    <property type="match status" value="1"/>
</dbReference>
<keyword evidence="5" id="KW-0067">ATP-binding</keyword>
<evidence type="ECO:0000256" key="4">
    <source>
        <dbReference type="ARBA" id="ARBA00022777"/>
    </source>
</evidence>
<feature type="domain" description="Aminoglycoside phosphotransferase" evidence="6">
    <location>
        <begin position="30"/>
        <end position="238"/>
    </location>
</feature>
<keyword evidence="2 7" id="KW-0808">Transferase</keyword>
<organism evidence="7 8">
    <name type="scientific">Microterricola gilva</name>
    <dbReference type="NCBI Taxonomy" id="393267"/>
    <lineage>
        <taxon>Bacteria</taxon>
        <taxon>Bacillati</taxon>
        <taxon>Actinomycetota</taxon>
        <taxon>Actinomycetes</taxon>
        <taxon>Micrococcales</taxon>
        <taxon>Microbacteriaceae</taxon>
        <taxon>Microterricola</taxon>
    </lineage>
</organism>
<dbReference type="Gene3D" id="3.30.200.20">
    <property type="entry name" value="Phosphorylase Kinase, domain 1"/>
    <property type="match status" value="1"/>
</dbReference>
<dbReference type="PANTHER" id="PTHR34273">
    <property type="entry name" value="METHYLTHIORIBOSE KINASE"/>
    <property type="match status" value="1"/>
</dbReference>
<evidence type="ECO:0000313" key="8">
    <source>
        <dbReference type="Proteomes" id="UP000291483"/>
    </source>
</evidence>
<dbReference type="EMBL" id="SHLC01000001">
    <property type="protein sequence ID" value="RZU63734.1"/>
    <property type="molecule type" value="Genomic_DNA"/>
</dbReference>
<dbReference type="OrthoDB" id="9797603at2"/>
<evidence type="ECO:0000256" key="5">
    <source>
        <dbReference type="ARBA" id="ARBA00022840"/>
    </source>
</evidence>
<gene>
    <name evidence="7" type="ORF">EV379_0023</name>
</gene>
<name>A0A4Q8AHD8_9MICO</name>
<dbReference type="InterPro" id="IPR002575">
    <property type="entry name" value="Aminoglycoside_PTrfase"/>
</dbReference>
<dbReference type="PANTHER" id="PTHR34273:SF2">
    <property type="entry name" value="METHYLTHIORIBOSE KINASE"/>
    <property type="match status" value="1"/>
</dbReference>
<reference evidence="7 8" key="1">
    <citation type="submission" date="2019-02" db="EMBL/GenBank/DDBJ databases">
        <title>Sequencing the genomes of 1000 actinobacteria strains.</title>
        <authorList>
            <person name="Klenk H.-P."/>
        </authorList>
    </citation>
    <scope>NUCLEOTIDE SEQUENCE [LARGE SCALE GENOMIC DNA]</scope>
    <source>
        <strain evidence="7 8">DSM 18319</strain>
    </source>
</reference>
<protein>
    <submittedName>
        <fullName evidence="7">Phosphotransferase family enzyme</fullName>
    </submittedName>
</protein>
<sequence>MTESAAPEPELVELLERMALVEPGETVQAEALTGGVSSDIWLVRSEAGSFVVKRARARLKVAAEWHAPIDRGAAEEAWLTFVAGAVPGCVPRVLAVDEESFAIALEYLDAAEYRNWKVELMAGRVDVGVAAALGSTLGRIHAVSASTPGLPAQFANQDLFESLRIEPYLLRTVEAVPEAAAALDAVIAGLREPGRALVHGDLSPKNILVGAGPVILDAECATWGDPAFDAAFCLTHLALKQVHLPEHAAELRLAAEAFERAYLDEVVWEDAAETRERIARILPALALARVAGASPAEYLDDAERARIRASAVLALNTGRALGDVLGEQAGETMTGVRQ</sequence>
<dbReference type="Pfam" id="PF01636">
    <property type="entry name" value="APH"/>
    <property type="match status" value="1"/>
</dbReference>
<evidence type="ECO:0000256" key="3">
    <source>
        <dbReference type="ARBA" id="ARBA00022741"/>
    </source>
</evidence>
<dbReference type="InterPro" id="IPR008266">
    <property type="entry name" value="Tyr_kinase_AS"/>
</dbReference>
<dbReference type="GO" id="GO:0004672">
    <property type="term" value="F:protein kinase activity"/>
    <property type="evidence" value="ECO:0007669"/>
    <property type="project" value="InterPro"/>
</dbReference>
<dbReference type="GO" id="GO:0005524">
    <property type="term" value="F:ATP binding"/>
    <property type="evidence" value="ECO:0007669"/>
    <property type="project" value="UniProtKB-KW"/>
</dbReference>
<proteinExistence type="inferred from homology"/>